<feature type="domain" description="ComEC/Rec2-related protein" evidence="7">
    <location>
        <begin position="209"/>
        <end position="470"/>
    </location>
</feature>
<comment type="subcellular location">
    <subcellularLocation>
        <location evidence="1">Cell membrane</location>
        <topology evidence="1">Multi-pass membrane protein</topology>
    </subcellularLocation>
</comment>
<evidence type="ECO:0000256" key="3">
    <source>
        <dbReference type="ARBA" id="ARBA00022692"/>
    </source>
</evidence>
<dbReference type="InterPro" id="IPR004477">
    <property type="entry name" value="ComEC_N"/>
</dbReference>
<dbReference type="AlphaFoldDB" id="A0A1M4ZVS7"/>
<evidence type="ECO:0000256" key="1">
    <source>
        <dbReference type="ARBA" id="ARBA00004651"/>
    </source>
</evidence>
<keyword evidence="3 6" id="KW-0812">Transmembrane</keyword>
<feature type="transmembrane region" description="Helical" evidence="6">
    <location>
        <begin position="41"/>
        <end position="59"/>
    </location>
</feature>
<dbReference type="RefSeq" id="WP_072839111.1">
    <property type="nucleotide sequence ID" value="NZ_FQVF01000006.1"/>
</dbReference>
<reference evidence="9" key="1">
    <citation type="submission" date="2016-11" db="EMBL/GenBank/DDBJ databases">
        <authorList>
            <person name="Varghese N."/>
            <person name="Submissions S."/>
        </authorList>
    </citation>
    <scope>NUCLEOTIDE SEQUENCE [LARGE SCALE GENOMIC DNA]</scope>
    <source>
        <strain evidence="9">DSM 16579</strain>
    </source>
</reference>
<feature type="transmembrane region" description="Helical" evidence="6">
    <location>
        <begin position="389"/>
        <end position="411"/>
    </location>
</feature>
<keyword evidence="4 6" id="KW-1133">Transmembrane helix</keyword>
<feature type="transmembrane region" description="Helical" evidence="6">
    <location>
        <begin position="271"/>
        <end position="288"/>
    </location>
</feature>
<accession>A0A1M4ZVS7</accession>
<dbReference type="InterPro" id="IPR052159">
    <property type="entry name" value="Competence_DNA_uptake"/>
</dbReference>
<feature type="transmembrane region" description="Helical" evidence="6">
    <location>
        <begin position="457"/>
        <end position="472"/>
    </location>
</feature>
<evidence type="ECO:0000256" key="5">
    <source>
        <dbReference type="ARBA" id="ARBA00023136"/>
    </source>
</evidence>
<proteinExistence type="predicted"/>
<evidence type="ECO:0000259" key="7">
    <source>
        <dbReference type="Pfam" id="PF03772"/>
    </source>
</evidence>
<feature type="transmembrane region" description="Helical" evidence="6">
    <location>
        <begin position="223"/>
        <end position="251"/>
    </location>
</feature>
<dbReference type="EMBL" id="FQVF01000006">
    <property type="protein sequence ID" value="SHF21862.1"/>
    <property type="molecule type" value="Genomic_DNA"/>
</dbReference>
<organism evidence="8 9">
    <name type="scientific">Marinomonas polaris DSM 16579</name>
    <dbReference type="NCBI Taxonomy" id="1122206"/>
    <lineage>
        <taxon>Bacteria</taxon>
        <taxon>Pseudomonadati</taxon>
        <taxon>Pseudomonadota</taxon>
        <taxon>Gammaproteobacteria</taxon>
        <taxon>Oceanospirillales</taxon>
        <taxon>Oceanospirillaceae</taxon>
        <taxon>Marinomonas</taxon>
    </lineage>
</organism>
<feature type="transmembrane region" description="Helical" evidence="6">
    <location>
        <begin position="323"/>
        <end position="352"/>
    </location>
</feature>
<dbReference type="GO" id="GO:0005886">
    <property type="term" value="C:plasma membrane"/>
    <property type="evidence" value="ECO:0007669"/>
    <property type="project" value="UniProtKB-SubCell"/>
</dbReference>
<feature type="transmembrane region" description="Helical" evidence="6">
    <location>
        <begin position="364"/>
        <end position="382"/>
    </location>
</feature>
<feature type="transmembrane region" description="Helical" evidence="6">
    <location>
        <begin position="20"/>
        <end position="36"/>
    </location>
</feature>
<evidence type="ECO:0000256" key="6">
    <source>
        <dbReference type="SAM" id="Phobius"/>
    </source>
</evidence>
<dbReference type="Proteomes" id="UP000184517">
    <property type="component" value="Unassembled WGS sequence"/>
</dbReference>
<dbReference type="STRING" id="1122206.SAMN02745753_01515"/>
<dbReference type="PANTHER" id="PTHR30619:SF1">
    <property type="entry name" value="RECOMBINATION PROTEIN 2"/>
    <property type="match status" value="1"/>
</dbReference>
<keyword evidence="2" id="KW-1003">Cell membrane</keyword>
<dbReference type="Pfam" id="PF03772">
    <property type="entry name" value="Competence"/>
    <property type="match status" value="1"/>
</dbReference>
<evidence type="ECO:0000256" key="2">
    <source>
        <dbReference type="ARBA" id="ARBA00022475"/>
    </source>
</evidence>
<gene>
    <name evidence="8" type="ORF">SAMN02745753_01515</name>
</gene>
<dbReference type="OrthoDB" id="9761531at2"/>
<evidence type="ECO:0000313" key="8">
    <source>
        <dbReference type="EMBL" id="SHF21862.1"/>
    </source>
</evidence>
<evidence type="ECO:0000313" key="9">
    <source>
        <dbReference type="Proteomes" id="UP000184517"/>
    </source>
</evidence>
<evidence type="ECO:0000256" key="4">
    <source>
        <dbReference type="ARBA" id="ARBA00022989"/>
    </source>
</evidence>
<dbReference type="PANTHER" id="PTHR30619">
    <property type="entry name" value="DNA INTERNALIZATION/COMPETENCE PROTEIN COMEC/REC2"/>
    <property type="match status" value="1"/>
</dbReference>
<name>A0A1M4ZVS7_9GAMM</name>
<sequence>MLLSSLSILMGAILVPSDYLWVYSTHIILVCLYLIWSKRLIVLFLTLLSFISIISSELLPAPSLLLQAGSVVFVDFERKSLIVNQDQSSNEWDLSEIGPVSIVYFSGKGQRQRQDNFYLTGSDKASIHEARSNLSYRGELKSILLPDKNGPWWQRQLYVKRQVAQLTIQFSDKDLSSIDQVHFSLRDELLTKLDMMFGAFNSWRFSKALLLGRNDLWSERDTWVIRTLGLAHLFVVSGLHTGFMFAIGCLVSRTVWRLLPSQIMLSGLTRWHCDAIIVMPLLLAYAYITNWGEPVVRASIMLSVYLCSRMLTLKVSPYGIITFALWLVLLINPRAVLSPGLWLSFSMVYLLIGYCQTSAKLSRLLMVQVMLSTASMVLILGWQEAISSASILVNVLLIPFAAFVWFPWGVLSSFEASVIGSTYSYELLDRLLYYVMTPVDWTAFELPLLFFEQFTSSVPRLIMLLLIGYWVYQSPLNRGLVCALGIWCVLFSSMLFNGSNADITLKNKENSLIILEQNELLLADSWAGADPSRLMFGSYLKSERQNAYILSPRAVKDLTPQMLLDYGIEWVILKRKESEQTLAMLDALSVDWLVISADESLAFYFQSSRVSIRHSSCIYSFFLLKSDTCKRVEKLESVLNYVQT</sequence>
<feature type="transmembrane region" description="Helical" evidence="6">
    <location>
        <begin position="478"/>
        <end position="498"/>
    </location>
</feature>
<keyword evidence="9" id="KW-1185">Reference proteome</keyword>
<protein>
    <submittedName>
        <fullName evidence="8">Competence protein ComEC</fullName>
    </submittedName>
</protein>
<dbReference type="NCBIfam" id="TIGR00360">
    <property type="entry name" value="ComEC_N-term"/>
    <property type="match status" value="1"/>
</dbReference>
<keyword evidence="5 6" id="KW-0472">Membrane</keyword>